<evidence type="ECO:0000256" key="9">
    <source>
        <dbReference type="SAM" id="MobiDB-lite"/>
    </source>
</evidence>
<feature type="compositionally biased region" description="Basic residues" evidence="9">
    <location>
        <begin position="263"/>
        <end position="272"/>
    </location>
</feature>
<evidence type="ECO:0000313" key="11">
    <source>
        <dbReference type="EMBL" id="BBY73650.1"/>
    </source>
</evidence>
<proteinExistence type="inferred from homology"/>
<sequence length="272" mass="28640">MPVGLAVLLAATLVFLDLPLAVIVLFSFNSSSSLSEFDGFSTRWYQQAAGNPDILAALGLSLTVGAAATVIAVVLGCLLSYGFVYGRRRVTRPVEAVAMSTLVTPELATAVGLMTLFTTAQLPLSTATLIIGHSTFVLVYVTVLVGNRLRTLDPRLEEAAADLGAGRVRTFATVILPQLRSAIAGAAALAFVLSFGDFVTSVFLSGTEIAPLPVRIYGMLRFGLSPEINAIGTAMIVLTVALGVAGLWLQRARKTPATPKPSSRQRHRSTHG</sequence>
<keyword evidence="3 8" id="KW-0813">Transport</keyword>
<dbReference type="Pfam" id="PF00528">
    <property type="entry name" value="BPD_transp_1"/>
    <property type="match status" value="1"/>
</dbReference>
<evidence type="ECO:0000259" key="10">
    <source>
        <dbReference type="PROSITE" id="PS50928"/>
    </source>
</evidence>
<dbReference type="InterPro" id="IPR000515">
    <property type="entry name" value="MetI-like"/>
</dbReference>
<dbReference type="AlphaFoldDB" id="A0A7I7TWZ9"/>
<evidence type="ECO:0000256" key="8">
    <source>
        <dbReference type="RuleBase" id="RU363032"/>
    </source>
</evidence>
<feature type="domain" description="ABC transmembrane type-1" evidence="10">
    <location>
        <begin position="58"/>
        <end position="246"/>
    </location>
</feature>
<keyword evidence="7 8" id="KW-0472">Membrane</keyword>
<evidence type="ECO:0000256" key="6">
    <source>
        <dbReference type="ARBA" id="ARBA00022989"/>
    </source>
</evidence>
<feature type="transmembrane region" description="Helical" evidence="8">
    <location>
        <begin position="228"/>
        <end position="249"/>
    </location>
</feature>
<dbReference type="GO" id="GO:0005886">
    <property type="term" value="C:plasma membrane"/>
    <property type="evidence" value="ECO:0007669"/>
    <property type="project" value="UniProtKB-SubCell"/>
</dbReference>
<evidence type="ECO:0000256" key="3">
    <source>
        <dbReference type="ARBA" id="ARBA00022448"/>
    </source>
</evidence>
<dbReference type="CDD" id="cd06261">
    <property type="entry name" value="TM_PBP2"/>
    <property type="match status" value="1"/>
</dbReference>
<feature type="transmembrane region" description="Helical" evidence="8">
    <location>
        <begin position="182"/>
        <end position="204"/>
    </location>
</feature>
<comment type="subcellular location">
    <subcellularLocation>
        <location evidence="1 8">Cell membrane</location>
        <topology evidence="1 8">Multi-pass membrane protein</topology>
    </subcellularLocation>
</comment>
<evidence type="ECO:0000256" key="7">
    <source>
        <dbReference type="ARBA" id="ARBA00023136"/>
    </source>
</evidence>
<dbReference type="Proteomes" id="UP000466554">
    <property type="component" value="Chromosome"/>
</dbReference>
<dbReference type="GO" id="GO:0055085">
    <property type="term" value="P:transmembrane transport"/>
    <property type="evidence" value="ECO:0007669"/>
    <property type="project" value="InterPro"/>
</dbReference>
<dbReference type="InterPro" id="IPR051789">
    <property type="entry name" value="Bact_Polyamine_Transport"/>
</dbReference>
<feature type="transmembrane region" description="Helical" evidence="8">
    <location>
        <begin position="54"/>
        <end position="84"/>
    </location>
</feature>
<evidence type="ECO:0000256" key="2">
    <source>
        <dbReference type="ARBA" id="ARBA00007069"/>
    </source>
</evidence>
<dbReference type="InterPro" id="IPR035906">
    <property type="entry name" value="MetI-like_sf"/>
</dbReference>
<dbReference type="Gene3D" id="1.10.3720.10">
    <property type="entry name" value="MetI-like"/>
    <property type="match status" value="1"/>
</dbReference>
<dbReference type="PANTHER" id="PTHR43848">
    <property type="entry name" value="PUTRESCINE TRANSPORT SYSTEM PERMEASE PROTEIN POTI"/>
    <property type="match status" value="1"/>
</dbReference>
<evidence type="ECO:0000313" key="12">
    <source>
        <dbReference type="Proteomes" id="UP000466554"/>
    </source>
</evidence>
<organism evidence="11 12">
    <name type="scientific">Mycolicibacterium parafortuitum</name>
    <name type="common">Mycobacterium parafortuitum</name>
    <dbReference type="NCBI Taxonomy" id="39692"/>
    <lineage>
        <taxon>Bacteria</taxon>
        <taxon>Bacillati</taxon>
        <taxon>Actinomycetota</taxon>
        <taxon>Actinomycetes</taxon>
        <taxon>Mycobacteriales</taxon>
        <taxon>Mycobacteriaceae</taxon>
        <taxon>Mycolicibacterium</taxon>
    </lineage>
</organism>
<feature type="transmembrane region" description="Helical" evidence="8">
    <location>
        <begin position="124"/>
        <end position="145"/>
    </location>
</feature>
<evidence type="ECO:0000256" key="5">
    <source>
        <dbReference type="ARBA" id="ARBA00022692"/>
    </source>
</evidence>
<protein>
    <submittedName>
        <fullName evidence="11">Putrescine/spermidine ABC transporter permease</fullName>
    </submittedName>
</protein>
<dbReference type="PROSITE" id="PS50928">
    <property type="entry name" value="ABC_TM1"/>
    <property type="match status" value="1"/>
</dbReference>
<keyword evidence="4" id="KW-1003">Cell membrane</keyword>
<dbReference type="EMBL" id="AP022598">
    <property type="protein sequence ID" value="BBY73650.1"/>
    <property type="molecule type" value="Genomic_DNA"/>
</dbReference>
<dbReference type="PANTHER" id="PTHR43848:SF2">
    <property type="entry name" value="PUTRESCINE TRANSPORT SYSTEM PERMEASE PROTEIN POTI"/>
    <property type="match status" value="1"/>
</dbReference>
<name>A0A7I7TWZ9_MYCPF</name>
<comment type="similarity">
    <text evidence="2">Belongs to the binding-protein-dependent transport system permease family. CysTW subfamily.</text>
</comment>
<reference evidence="11 12" key="1">
    <citation type="journal article" date="2019" name="Emerg. Microbes Infect.">
        <title>Comprehensive subspecies identification of 175 nontuberculous mycobacteria species based on 7547 genomic profiles.</title>
        <authorList>
            <person name="Matsumoto Y."/>
            <person name="Kinjo T."/>
            <person name="Motooka D."/>
            <person name="Nabeya D."/>
            <person name="Jung N."/>
            <person name="Uechi K."/>
            <person name="Horii T."/>
            <person name="Iida T."/>
            <person name="Fujita J."/>
            <person name="Nakamura S."/>
        </authorList>
    </citation>
    <scope>NUCLEOTIDE SEQUENCE [LARGE SCALE GENOMIC DNA]</scope>
    <source>
        <strain evidence="11 12">JCM 6367</strain>
    </source>
</reference>
<feature type="region of interest" description="Disordered" evidence="9">
    <location>
        <begin position="253"/>
        <end position="272"/>
    </location>
</feature>
<keyword evidence="6 8" id="KW-1133">Transmembrane helix</keyword>
<evidence type="ECO:0000256" key="1">
    <source>
        <dbReference type="ARBA" id="ARBA00004651"/>
    </source>
</evidence>
<gene>
    <name evidence="11" type="ORF">MPRF_05490</name>
</gene>
<evidence type="ECO:0000256" key="4">
    <source>
        <dbReference type="ARBA" id="ARBA00022475"/>
    </source>
</evidence>
<dbReference type="RefSeq" id="WP_104861960.1">
    <property type="nucleotide sequence ID" value="NZ_CP157737.1"/>
</dbReference>
<feature type="transmembrane region" description="Helical" evidence="8">
    <location>
        <begin position="96"/>
        <end position="118"/>
    </location>
</feature>
<dbReference type="SUPFAM" id="SSF161098">
    <property type="entry name" value="MetI-like"/>
    <property type="match status" value="1"/>
</dbReference>
<keyword evidence="5 8" id="KW-0812">Transmembrane</keyword>
<accession>A0A7I7TWZ9</accession>